<evidence type="ECO:0000313" key="1">
    <source>
        <dbReference type="EMBL" id="MBB4675593.1"/>
    </source>
</evidence>
<comment type="caution">
    <text evidence="1">The sequence shown here is derived from an EMBL/GenBank/DDBJ whole genome shotgun (WGS) entry which is preliminary data.</text>
</comment>
<evidence type="ECO:0000313" key="2">
    <source>
        <dbReference type="Proteomes" id="UP000533598"/>
    </source>
</evidence>
<reference evidence="1 2" key="1">
    <citation type="submission" date="2020-08" db="EMBL/GenBank/DDBJ databases">
        <title>Sequencing the genomes of 1000 actinobacteria strains.</title>
        <authorList>
            <person name="Klenk H.-P."/>
        </authorList>
    </citation>
    <scope>NUCLEOTIDE SEQUENCE [LARGE SCALE GENOMIC DNA]</scope>
    <source>
        <strain evidence="1 2">DSM 44230</strain>
    </source>
</reference>
<accession>A0A7W7FSP0</accession>
<organism evidence="1 2">
    <name type="scientific">Crossiella cryophila</name>
    <dbReference type="NCBI Taxonomy" id="43355"/>
    <lineage>
        <taxon>Bacteria</taxon>
        <taxon>Bacillati</taxon>
        <taxon>Actinomycetota</taxon>
        <taxon>Actinomycetes</taxon>
        <taxon>Pseudonocardiales</taxon>
        <taxon>Pseudonocardiaceae</taxon>
        <taxon>Crossiella</taxon>
    </lineage>
</organism>
<gene>
    <name evidence="1" type="ORF">HNR67_001711</name>
</gene>
<keyword evidence="2" id="KW-1185">Reference proteome</keyword>
<proteinExistence type="predicted"/>
<name>A0A7W7FSP0_9PSEU</name>
<sequence>MTAATVPEELTAALRGGPFHHALYLAIQLSGLTLQRIQVRLADRGHRVSLASLSYWQRGQSRPHRHASLRVVRELEEVLELPPRALLALLDRPAPEPPVAPAHPLVLRGRRGAPISGRRLPHPADAIVPLSVHEHWTVGPDRAVRAMRVRAVLQAMVDGVDRHLVRLAAPAGALPNRWQSDTCRLGRIHTDPDGGGVLAELRFDRPLRQTETCLADYELGYRPEEALVTSCERRFLLGCREYRLTVAFDPRATPAKVWRVHRAAAHPAGRDGQREATELRLGARNEAQLVGFDLGPGGHGISWLWR</sequence>
<dbReference type="EMBL" id="JACHMH010000001">
    <property type="protein sequence ID" value="MBB4675593.1"/>
    <property type="molecule type" value="Genomic_DNA"/>
</dbReference>
<dbReference type="AlphaFoldDB" id="A0A7W7FSP0"/>
<dbReference type="Proteomes" id="UP000533598">
    <property type="component" value="Unassembled WGS sequence"/>
</dbReference>
<protein>
    <submittedName>
        <fullName evidence="1">Uncharacterized protein</fullName>
    </submittedName>
</protein>
<dbReference type="RefSeq" id="WP_185001547.1">
    <property type="nucleotide sequence ID" value="NZ_BAAAUI010000031.1"/>
</dbReference>